<organism evidence="5 6">
    <name type="scientific">Treponema paraluiscuniculi</name>
    <dbReference type="NCBI Taxonomy" id="53435"/>
    <lineage>
        <taxon>Bacteria</taxon>
        <taxon>Pseudomonadati</taxon>
        <taxon>Spirochaetota</taxon>
        <taxon>Spirochaetia</taxon>
        <taxon>Spirochaetales</taxon>
        <taxon>Treponemataceae</taxon>
        <taxon>Treponema</taxon>
    </lineage>
</organism>
<dbReference type="Pfam" id="PF01547">
    <property type="entry name" value="SBP_bac_1"/>
    <property type="match status" value="1"/>
</dbReference>
<protein>
    <submittedName>
        <fullName evidence="5">Sugar ABC superfamily ATP binding cassette transporter, binding protein</fullName>
    </submittedName>
</protein>
<keyword evidence="3" id="KW-0813">Transport</keyword>
<dbReference type="PANTHER" id="PTHR43649:SF34">
    <property type="entry name" value="ABC TRANSPORTER PERIPLASMIC-BINDING PROTEIN YCJN-RELATED"/>
    <property type="match status" value="1"/>
</dbReference>
<proteinExistence type="inferred from homology"/>
<dbReference type="EMBL" id="CP097901">
    <property type="protein sequence ID" value="WKC72595.1"/>
    <property type="molecule type" value="Genomic_DNA"/>
</dbReference>
<dbReference type="RefSeq" id="WP_013945338.1">
    <property type="nucleotide sequence ID" value="NZ_CP097901.1"/>
</dbReference>
<accession>A0ABY9E201</accession>
<evidence type="ECO:0000313" key="5">
    <source>
        <dbReference type="EMBL" id="WKC72595.1"/>
    </source>
</evidence>
<evidence type="ECO:0000313" key="6">
    <source>
        <dbReference type="Proteomes" id="UP001321460"/>
    </source>
</evidence>
<evidence type="ECO:0000256" key="2">
    <source>
        <dbReference type="ARBA" id="ARBA00008520"/>
    </source>
</evidence>
<dbReference type="InterPro" id="IPR006059">
    <property type="entry name" value="SBP"/>
</dbReference>
<gene>
    <name evidence="5" type="primary">msmE</name>
    <name evidence="5" type="ORF">TPLL2_0737</name>
</gene>
<reference evidence="5 6" key="1">
    <citation type="submission" date="2022-05" db="EMBL/GenBank/DDBJ databases">
        <title>Treponema leporis L2 test.</title>
        <authorList>
            <person name="Cejkova D."/>
        </authorList>
    </citation>
    <scope>NUCLEOTIDE SEQUENCE [LARGE SCALE GENOMIC DNA]</scope>
    <source>
        <strain evidence="5 6">L2</strain>
    </source>
</reference>
<dbReference type="Gene3D" id="3.40.190.10">
    <property type="entry name" value="Periplasmic binding protein-like II"/>
    <property type="match status" value="2"/>
</dbReference>
<sequence length="436" mass="48442">MRNTESATYARIGGVFLSFFVLLPVFCHGSKEKGEEEEPVRLSVLIREKHYSSGLQNMFTKLELEEGIAVTVETIQDDQYPTVLHARLADGTAPDIVEVSLPSLHALDPYLYFVDLSKEAWIPDLLIPPTDPYGKTFALPLNCAVSINALFYNKDLFDRHGISEPKSWNELLESCALIVKSGISIVPLALNTTESFPHTLLADAITKVLGEQGARDLVKRATDDSIDWTHERALYPVLGAYLELFKRGYVNKHHRTARVREIIHDFTRDRIAMYFGSHLVADAIIKERPGINLGTCVLPITENAQDVLTGSLEVQGLAVHKKSARAATACRALSVLASAAYQNSFFEEHKGLPAFRNTTSAVIPACLSALFKSHIEKGKVIQAIDAYAQAQNTPHRASVFPDFAAYVTDPAPTAHTMLHRAQTEVRRRREPVQKKE</sequence>
<evidence type="ECO:0000256" key="4">
    <source>
        <dbReference type="ARBA" id="ARBA00022729"/>
    </source>
</evidence>
<keyword evidence="4" id="KW-0732">Signal</keyword>
<dbReference type="PANTHER" id="PTHR43649">
    <property type="entry name" value="ARABINOSE-BINDING PROTEIN-RELATED"/>
    <property type="match status" value="1"/>
</dbReference>
<dbReference type="Proteomes" id="UP001321460">
    <property type="component" value="Chromosome"/>
</dbReference>
<evidence type="ECO:0000256" key="3">
    <source>
        <dbReference type="ARBA" id="ARBA00022448"/>
    </source>
</evidence>
<evidence type="ECO:0000256" key="1">
    <source>
        <dbReference type="ARBA" id="ARBA00004418"/>
    </source>
</evidence>
<dbReference type="InterPro" id="IPR050490">
    <property type="entry name" value="Bact_solute-bd_prot1"/>
</dbReference>
<dbReference type="SUPFAM" id="SSF53850">
    <property type="entry name" value="Periplasmic binding protein-like II"/>
    <property type="match status" value="1"/>
</dbReference>
<name>A0ABY9E201_9SPIR</name>
<keyword evidence="6" id="KW-1185">Reference proteome</keyword>
<comment type="similarity">
    <text evidence="2">Belongs to the bacterial solute-binding protein 1 family.</text>
</comment>
<comment type="subcellular location">
    <subcellularLocation>
        <location evidence="1">Periplasm</location>
    </subcellularLocation>
</comment>